<dbReference type="InterPro" id="IPR036890">
    <property type="entry name" value="HATPase_C_sf"/>
</dbReference>
<dbReference type="AlphaFoldDB" id="A0A1M5X424"/>
<evidence type="ECO:0000313" key="1">
    <source>
        <dbReference type="EMBL" id="SHH94541.1"/>
    </source>
</evidence>
<dbReference type="SUPFAM" id="SSF55874">
    <property type="entry name" value="ATPase domain of HSP90 chaperone/DNA topoisomerase II/histidine kinase"/>
    <property type="match status" value="1"/>
</dbReference>
<proteinExistence type="predicted"/>
<protein>
    <recommendedName>
        <fullName evidence="3">Histidine kinase-, DNA gyrase B-, and HSP90-like ATPase</fullName>
    </recommendedName>
</protein>
<dbReference type="OrthoDB" id="7069425at2"/>
<evidence type="ECO:0008006" key="3">
    <source>
        <dbReference type="Google" id="ProtNLM"/>
    </source>
</evidence>
<name>A0A1M5X424_9FLAO</name>
<dbReference type="STRING" id="421058.SAMN05421866_4369"/>
<gene>
    <name evidence="1" type="ORF">SAMN05421866_4369</name>
</gene>
<dbReference type="RefSeq" id="WP_073066829.1">
    <property type="nucleotide sequence ID" value="NZ_FQWT01000009.1"/>
</dbReference>
<keyword evidence="2" id="KW-1185">Reference proteome</keyword>
<evidence type="ECO:0000313" key="2">
    <source>
        <dbReference type="Proteomes" id="UP000184047"/>
    </source>
</evidence>
<organism evidence="1 2">
    <name type="scientific">Chryseobacterium oranimense</name>
    <dbReference type="NCBI Taxonomy" id="421058"/>
    <lineage>
        <taxon>Bacteria</taxon>
        <taxon>Pseudomonadati</taxon>
        <taxon>Bacteroidota</taxon>
        <taxon>Flavobacteriia</taxon>
        <taxon>Flavobacteriales</taxon>
        <taxon>Weeksellaceae</taxon>
        <taxon>Chryseobacterium group</taxon>
        <taxon>Chryseobacterium</taxon>
    </lineage>
</organism>
<reference evidence="2" key="1">
    <citation type="submission" date="2016-11" db="EMBL/GenBank/DDBJ databases">
        <authorList>
            <person name="Varghese N."/>
            <person name="Submissions S."/>
        </authorList>
    </citation>
    <scope>NUCLEOTIDE SEQUENCE [LARGE SCALE GENOMIC DNA]</scope>
    <source>
        <strain evidence="2">DSM 19055</strain>
    </source>
</reference>
<dbReference type="NCBIfam" id="NF047352">
    <property type="entry name" value="P_loop_sacsin"/>
    <property type="match status" value="1"/>
</dbReference>
<accession>A0A1M5X424</accession>
<dbReference type="Proteomes" id="UP000184047">
    <property type="component" value="Unassembled WGS sequence"/>
</dbReference>
<dbReference type="EMBL" id="FQWT01000009">
    <property type="protein sequence ID" value="SHH94541.1"/>
    <property type="molecule type" value="Genomic_DNA"/>
</dbReference>
<sequence length="1100" mass="127871">MNFNENINKQQNLPIEKVDEDDVDAIIRKNNYKLTADKIKEKLSKILNDPSQSAKRWIWELMQNAKDVKNKFGKVSVEIELFNDQLVFRHNGDPFKMANVTGLIQQVSSKDSNNTDEEVTGKFGTGFIATHLLSDVITVNGIVYHKNTHKEFEVVLDRSGRTSEELLPKIEDALEKVRKIDTDSSFRTIENYENDREEEHYHTSFSYILTNDEKKDAAKDGIADVENTLPLTLVNVSKIKQVKIIDQIQNTISTYKSEDIYDDGQIRKIQIKVSNGKSRYFITYYTAELSLSVEVNDFENLKLIEHFGKTPNLYRDFPLIGSDKFYFPFVFNGNKLHPTEERSGIPIHSESAADHLDNRRLVESAFEAAKVFTNYLLHIGAQNLYVCAMSRLPDEKWQSASKLWYESLQKDYRSFLNKKTLIETDFLENGKQNIELDFACLPFYGDNENDRLKFYNIVAPFIGRDKIPKKELLINWIKASGPKDELKSWGRNIRYSIVELLEELQGLKNLDALSSRIQGEIKAIDWLNGLYAFLIEYKETDYLKEFAIIPNQNNCFQKLTPDTLHLEDKEFNIPDEFLNVLNDLGDDWKNKLIHREVKMPGQNIEKKDLLLASNRINEIIKKDDFRKRPNYFKIVIDILRNITSLENTENFRIEIFQRGKQLFRFEENVRKVSNTANFNFRNALNIYIEDFNSEIESLVNIYGLSKKLNIDKPTAVFWLDNYLNRLLSKQDYSHHIQFGNIVPNRYEEFCAYDDLKNFGTKESPLDDDLILILNKLDTSQDWNKILVLDGINIDCQPKIFEELAVSVDSAIIEIEKQEAIEIGYINSFKESIFKLIEWCNQNESRSNYLKHFKQRKNDLWVKFSMTNEILTLIKDEEAIGTLRLIKESKVSKEQLADLLDFYPNGLPQNLMDYAKEDSRKKKEFSNLLKVGSKVEQLFVETLKDFNFLSNREEIVHAGGGSYDIRVSSPETGKSFYIELKSCKFQNTDPISIAISQAKRAVSELKNENFAIVVIERANENVMDVEYVRKNCKYFKNPGEYLIHIVDGYNTIEETANKNEKVDLRMDNAEFKGSLNYKWVLDKIGDSGFTELIKDINKVLL</sequence>